<dbReference type="AlphaFoldDB" id="A0A926N6C5"/>
<comment type="caution">
    <text evidence="1">The sequence shown here is derived from an EMBL/GenBank/DDBJ whole genome shotgun (WGS) entry which is preliminary data.</text>
</comment>
<gene>
    <name evidence="1" type="ORF">IC620_05900</name>
</gene>
<evidence type="ECO:0000313" key="1">
    <source>
        <dbReference type="EMBL" id="MBD1371891.1"/>
    </source>
</evidence>
<dbReference type="EMBL" id="JACXAH010000006">
    <property type="protein sequence ID" value="MBD1371891.1"/>
    <property type="molecule type" value="Genomic_DNA"/>
</dbReference>
<organism evidence="1 2">
    <name type="scientific">Polycladospora coralii</name>
    <dbReference type="NCBI Taxonomy" id="2771432"/>
    <lineage>
        <taxon>Bacteria</taxon>
        <taxon>Bacillati</taxon>
        <taxon>Bacillota</taxon>
        <taxon>Bacilli</taxon>
        <taxon>Bacillales</taxon>
        <taxon>Thermoactinomycetaceae</taxon>
        <taxon>Polycladospora</taxon>
    </lineage>
</organism>
<proteinExistence type="predicted"/>
<dbReference type="RefSeq" id="WP_191138517.1">
    <property type="nucleotide sequence ID" value="NZ_JACXAG020000001.1"/>
</dbReference>
<reference evidence="1" key="1">
    <citation type="submission" date="2020-09" db="EMBL/GenBank/DDBJ databases">
        <title>A novel bacterium of genus Hazenella, isolated from South China Sea.</title>
        <authorList>
            <person name="Huang H."/>
            <person name="Mo K."/>
            <person name="Hu Y."/>
        </authorList>
    </citation>
    <scope>NUCLEOTIDE SEQUENCE</scope>
    <source>
        <strain evidence="1">IB182357</strain>
    </source>
</reference>
<name>A0A926N6C5_9BACL</name>
<protein>
    <submittedName>
        <fullName evidence="1">Uncharacterized protein</fullName>
    </submittedName>
</protein>
<dbReference type="Proteomes" id="UP000661691">
    <property type="component" value="Unassembled WGS sequence"/>
</dbReference>
<evidence type="ECO:0000313" key="2">
    <source>
        <dbReference type="Proteomes" id="UP000661691"/>
    </source>
</evidence>
<accession>A0A926N6C5</accession>
<keyword evidence="2" id="KW-1185">Reference proteome</keyword>
<sequence length="91" mass="10859">MDVIGQVVPFLYLSEVECRPCGKRIKYHLAEEKPQLTDRFSCPHCNQTRQLYHFQRLNIWIEHAEQQRYLRNTKYKGAQVQVLITGKVRVL</sequence>